<evidence type="ECO:0000313" key="3">
    <source>
        <dbReference type="Proteomes" id="UP000182259"/>
    </source>
</evidence>
<gene>
    <name evidence="2" type="ORF">SAMEA4029009_CIC11G00000005290</name>
</gene>
<feature type="compositionally biased region" description="Low complexity" evidence="1">
    <location>
        <begin position="230"/>
        <end position="240"/>
    </location>
</feature>
<protein>
    <submittedName>
        <fullName evidence="2">CIC11C00000005290</fullName>
    </submittedName>
</protein>
<proteinExistence type="predicted"/>
<dbReference type="EMBL" id="LT635769">
    <property type="protein sequence ID" value="SGZ58439.1"/>
    <property type="molecule type" value="Genomic_DNA"/>
</dbReference>
<name>A0A1L0C4D5_9ASCO</name>
<evidence type="ECO:0000313" key="2">
    <source>
        <dbReference type="EMBL" id="SGZ58439.1"/>
    </source>
</evidence>
<reference evidence="2 3" key="1">
    <citation type="submission" date="2016-10" db="EMBL/GenBank/DDBJ databases">
        <authorList>
            <person name="de Groot N.N."/>
        </authorList>
    </citation>
    <scope>NUCLEOTIDE SEQUENCE [LARGE SCALE GENOMIC DNA]</scope>
    <source>
        <strain evidence="2 3">PYCC 4715</strain>
    </source>
</reference>
<dbReference type="Proteomes" id="UP000182259">
    <property type="component" value="Chromosome VI"/>
</dbReference>
<accession>A0A1L0C4D5</accession>
<feature type="region of interest" description="Disordered" evidence="1">
    <location>
        <begin position="225"/>
        <end position="252"/>
    </location>
</feature>
<organism evidence="2 3">
    <name type="scientific">Sungouiella intermedia</name>
    <dbReference type="NCBI Taxonomy" id="45354"/>
    <lineage>
        <taxon>Eukaryota</taxon>
        <taxon>Fungi</taxon>
        <taxon>Dikarya</taxon>
        <taxon>Ascomycota</taxon>
        <taxon>Saccharomycotina</taxon>
        <taxon>Pichiomycetes</taxon>
        <taxon>Metschnikowiaceae</taxon>
        <taxon>Sungouiella</taxon>
    </lineage>
</organism>
<evidence type="ECO:0000256" key="1">
    <source>
        <dbReference type="SAM" id="MobiDB-lite"/>
    </source>
</evidence>
<sequence>MSLSVVWPNHPAPNHGYTRLRVPVEVTPPVIGGFSLSLAFKVPYFIYNGKERVLVKHLAQLWNYPLSYQVISKLVKRTGIPKNDLFLESDALLNAALLDANLISGDEAQKKLFYVDLLLIYLVVANKDVLVGEMTVEAPTETRRRPTARAIEDDMITVSQVFPQYGQVEATTPLTHATFLCLNPMTKLQVYRHDGNYRKVYGTSVSAQERELLFTANNYTLYDASKTEENSGSEVSSSSSKKPLGRQKRHVGSVDPNMLDVTENILPGCGLIQEFNVNALCKVPNYFVINGQMSSAQQNALFNPQKPHLEGLHLKFSETSKTSKQLQQILLNNDQEAYHSKYYYFKSYRGPGSGNYKDAAMVNRINRIRKFTPESTPKTNAVTHIPANRVMKPLSKRFNRVIKGLTHEFYSDDNVEVVLERQRRFTEDFTNLEMLHNTLLFNLLVNSYREVSGDTWKCFYKFKQINFEKLYSIEQTDLRNKRRNELLVKQAEMQQKSSTQLPPTPELAELLRPDLTLRFTLPSQHHEIMERLPVELRGEEKDPVSDLSKPIRYVATYPDKTMPDILNQIEVVKLPNANSLAWDNIKKYRDTLS</sequence>
<dbReference type="AlphaFoldDB" id="A0A1L0C4D5"/>